<keyword evidence="2" id="KW-0812">Transmembrane</keyword>
<dbReference type="AlphaFoldDB" id="A0A8X6TYB5"/>
<evidence type="ECO:0000313" key="4">
    <source>
        <dbReference type="EMBL" id="GFT63003.1"/>
    </source>
</evidence>
<dbReference type="InterPro" id="IPR020846">
    <property type="entry name" value="MFS_dom"/>
</dbReference>
<feature type="transmembrane region" description="Helical" evidence="2">
    <location>
        <begin position="180"/>
        <end position="200"/>
    </location>
</feature>
<evidence type="ECO:0000256" key="2">
    <source>
        <dbReference type="SAM" id="Phobius"/>
    </source>
</evidence>
<dbReference type="Pfam" id="PF07690">
    <property type="entry name" value="MFS_1"/>
    <property type="match status" value="1"/>
</dbReference>
<dbReference type="PANTHER" id="PTHR11360">
    <property type="entry name" value="MONOCARBOXYLATE TRANSPORTER"/>
    <property type="match status" value="1"/>
</dbReference>
<evidence type="ECO:0000259" key="3">
    <source>
        <dbReference type="PROSITE" id="PS50850"/>
    </source>
</evidence>
<sequence length="490" mass="54112">MPLSSREYITGIPDCDVDRGWAWAVVFSTFMMRLIVHGVNYCAGIYYVEFLKYFNTTSGAASLVMSILLGMTNFTGPIASALITKYSCRTVSFLGSLISCIGLLLSLAVPSVEYLYLTLGLITGFGFGLLFLPTITAVALHFEKKRATAMGISSAGSGIGSLILVPFTEWLIEYYCYWKGALLITTGLVMNCFILSFFYCKQPSVVRTDEPIEDSSDEPEPDSSSDLRNSLELIEPRNHLQNHQTIQEKINAKNSPLSFKQSKATSATMPLEIIRSEAEQMNRCSRFTNALYKMLSLSLLKNHVFLIFSISRSLQYFGVMTPSIYMYHRAKELGIATYLEASFLLSLIGVSNTLGKILIGIFADYTSWSVLYIYAICLLINGIATMMTSLFTHYYMMSIYCFVFGLTFGATINLTSIVLVKLFGLRAITNTSGLIFLFSGLAITIGSPLPGVLYDIIGNYAAGFYLSGALISASGLIIFVIPIVKKKFPQ</sequence>
<dbReference type="SUPFAM" id="SSF103473">
    <property type="entry name" value="MFS general substrate transporter"/>
    <property type="match status" value="1"/>
</dbReference>
<dbReference type="InterPro" id="IPR036259">
    <property type="entry name" value="MFS_trans_sf"/>
</dbReference>
<feature type="transmembrane region" description="Helical" evidence="2">
    <location>
        <begin position="463"/>
        <end position="484"/>
    </location>
</feature>
<proteinExistence type="predicted"/>
<dbReference type="GO" id="GO:0008028">
    <property type="term" value="F:monocarboxylic acid transmembrane transporter activity"/>
    <property type="evidence" value="ECO:0007669"/>
    <property type="project" value="TreeGrafter"/>
</dbReference>
<dbReference type="PROSITE" id="PS50850">
    <property type="entry name" value="MFS"/>
    <property type="match status" value="1"/>
</dbReference>
<feature type="transmembrane region" description="Helical" evidence="2">
    <location>
        <begin position="147"/>
        <end position="168"/>
    </location>
</feature>
<protein>
    <submittedName>
        <fullName evidence="4">Monocarboxylate transporter 12</fullName>
    </submittedName>
</protein>
<dbReference type="InterPro" id="IPR011701">
    <property type="entry name" value="MFS"/>
</dbReference>
<gene>
    <name evidence="4" type="primary">slc16a12</name>
    <name evidence="4" type="ORF">NPIL_685451</name>
</gene>
<feature type="transmembrane region" description="Helical" evidence="2">
    <location>
        <begin position="115"/>
        <end position="140"/>
    </location>
</feature>
<feature type="transmembrane region" description="Helical" evidence="2">
    <location>
        <begin position="90"/>
        <end position="109"/>
    </location>
</feature>
<name>A0A8X6TYB5_NEPPI</name>
<comment type="caution">
    <text evidence="4">The sequence shown here is derived from an EMBL/GenBank/DDBJ whole genome shotgun (WGS) entry which is preliminary data.</text>
</comment>
<keyword evidence="2" id="KW-1133">Transmembrane helix</keyword>
<keyword evidence="5" id="KW-1185">Reference proteome</keyword>
<feature type="transmembrane region" description="Helical" evidence="2">
    <location>
        <begin position="335"/>
        <end position="359"/>
    </location>
</feature>
<feature type="transmembrane region" description="Helical" evidence="2">
    <location>
        <begin position="60"/>
        <end position="83"/>
    </location>
</feature>
<feature type="transmembrane region" description="Helical" evidence="2">
    <location>
        <begin position="21"/>
        <end position="48"/>
    </location>
</feature>
<dbReference type="OrthoDB" id="2213137at2759"/>
<dbReference type="GO" id="GO:0016020">
    <property type="term" value="C:membrane"/>
    <property type="evidence" value="ECO:0007669"/>
    <property type="project" value="UniProtKB-SubCell"/>
</dbReference>
<reference evidence="4" key="1">
    <citation type="submission" date="2020-08" db="EMBL/GenBank/DDBJ databases">
        <title>Multicomponent nature underlies the extraordinary mechanical properties of spider dragline silk.</title>
        <authorList>
            <person name="Kono N."/>
            <person name="Nakamura H."/>
            <person name="Mori M."/>
            <person name="Yoshida Y."/>
            <person name="Ohtoshi R."/>
            <person name="Malay A.D."/>
            <person name="Moran D.A.P."/>
            <person name="Tomita M."/>
            <person name="Numata K."/>
            <person name="Arakawa K."/>
        </authorList>
    </citation>
    <scope>NUCLEOTIDE SEQUENCE</scope>
</reference>
<comment type="subcellular location">
    <subcellularLocation>
        <location evidence="1">Membrane</location>
        <topology evidence="1">Multi-pass membrane protein</topology>
    </subcellularLocation>
</comment>
<dbReference type="CDD" id="cd17352">
    <property type="entry name" value="MFS_MCT_SLC16"/>
    <property type="match status" value="1"/>
</dbReference>
<dbReference type="InterPro" id="IPR050327">
    <property type="entry name" value="Proton-linked_MCT"/>
</dbReference>
<feature type="transmembrane region" description="Helical" evidence="2">
    <location>
        <begin position="434"/>
        <end position="457"/>
    </location>
</feature>
<organism evidence="4 5">
    <name type="scientific">Nephila pilipes</name>
    <name type="common">Giant wood spider</name>
    <name type="synonym">Nephila maculata</name>
    <dbReference type="NCBI Taxonomy" id="299642"/>
    <lineage>
        <taxon>Eukaryota</taxon>
        <taxon>Metazoa</taxon>
        <taxon>Ecdysozoa</taxon>
        <taxon>Arthropoda</taxon>
        <taxon>Chelicerata</taxon>
        <taxon>Arachnida</taxon>
        <taxon>Araneae</taxon>
        <taxon>Araneomorphae</taxon>
        <taxon>Entelegynae</taxon>
        <taxon>Araneoidea</taxon>
        <taxon>Nephilidae</taxon>
        <taxon>Nephila</taxon>
    </lineage>
</organism>
<dbReference type="Proteomes" id="UP000887013">
    <property type="component" value="Unassembled WGS sequence"/>
</dbReference>
<feature type="transmembrane region" description="Helical" evidence="2">
    <location>
        <begin position="371"/>
        <end position="391"/>
    </location>
</feature>
<accession>A0A8X6TYB5</accession>
<keyword evidence="2" id="KW-0472">Membrane</keyword>
<evidence type="ECO:0000256" key="1">
    <source>
        <dbReference type="ARBA" id="ARBA00004141"/>
    </source>
</evidence>
<dbReference type="EMBL" id="BMAW01114713">
    <property type="protein sequence ID" value="GFT63003.1"/>
    <property type="molecule type" value="Genomic_DNA"/>
</dbReference>
<dbReference type="Gene3D" id="1.20.1250.20">
    <property type="entry name" value="MFS general substrate transporter like domains"/>
    <property type="match status" value="2"/>
</dbReference>
<dbReference type="PANTHER" id="PTHR11360:SF284">
    <property type="entry name" value="EG:103B4.3 PROTEIN-RELATED"/>
    <property type="match status" value="1"/>
</dbReference>
<feature type="domain" description="Major facilitator superfamily (MFS) profile" evidence="3">
    <location>
        <begin position="21"/>
        <end position="486"/>
    </location>
</feature>
<evidence type="ECO:0000313" key="5">
    <source>
        <dbReference type="Proteomes" id="UP000887013"/>
    </source>
</evidence>
<feature type="transmembrane region" description="Helical" evidence="2">
    <location>
        <begin position="397"/>
        <end position="422"/>
    </location>
</feature>